<name>A0A517VM12_9PLAN</name>
<dbReference type="GO" id="GO:0005886">
    <property type="term" value="C:plasma membrane"/>
    <property type="evidence" value="ECO:0007669"/>
    <property type="project" value="UniProtKB-SubCell"/>
</dbReference>
<organism evidence="8 9">
    <name type="scientific">Gimesia algae</name>
    <dbReference type="NCBI Taxonomy" id="2527971"/>
    <lineage>
        <taxon>Bacteria</taxon>
        <taxon>Pseudomonadati</taxon>
        <taxon>Planctomycetota</taxon>
        <taxon>Planctomycetia</taxon>
        <taxon>Planctomycetales</taxon>
        <taxon>Planctomycetaceae</taxon>
        <taxon>Gimesia</taxon>
    </lineage>
</organism>
<dbReference type="NCBIfam" id="TIGR02229">
    <property type="entry name" value="caa3_sub_IV"/>
    <property type="match status" value="1"/>
</dbReference>
<feature type="region of interest" description="Disordered" evidence="6">
    <location>
        <begin position="152"/>
        <end position="201"/>
    </location>
</feature>
<dbReference type="KEGG" id="gax:Pan161_57550"/>
<reference evidence="8 9" key="1">
    <citation type="submission" date="2019-02" db="EMBL/GenBank/DDBJ databases">
        <title>Deep-cultivation of Planctomycetes and their phenomic and genomic characterization uncovers novel biology.</title>
        <authorList>
            <person name="Wiegand S."/>
            <person name="Jogler M."/>
            <person name="Boedeker C."/>
            <person name="Pinto D."/>
            <person name="Vollmers J."/>
            <person name="Rivas-Marin E."/>
            <person name="Kohn T."/>
            <person name="Peeters S.H."/>
            <person name="Heuer A."/>
            <person name="Rast P."/>
            <person name="Oberbeckmann S."/>
            <person name="Bunk B."/>
            <person name="Jeske O."/>
            <person name="Meyerdierks A."/>
            <person name="Storesund J.E."/>
            <person name="Kallscheuer N."/>
            <person name="Luecker S."/>
            <person name="Lage O.M."/>
            <person name="Pohl T."/>
            <person name="Merkel B.J."/>
            <person name="Hornburger P."/>
            <person name="Mueller R.-W."/>
            <person name="Bruemmer F."/>
            <person name="Labrenz M."/>
            <person name="Spormann A.M."/>
            <person name="Op den Camp H."/>
            <person name="Overmann J."/>
            <person name="Amann R."/>
            <person name="Jetten M.S.M."/>
            <person name="Mascher T."/>
            <person name="Medema M.H."/>
            <person name="Devos D.P."/>
            <person name="Kaster A.-K."/>
            <person name="Ovreas L."/>
            <person name="Rohde M."/>
            <person name="Galperin M.Y."/>
            <person name="Jogler C."/>
        </authorList>
    </citation>
    <scope>NUCLEOTIDE SEQUENCE [LARGE SCALE GENOMIC DNA]</scope>
    <source>
        <strain evidence="8 9">Pan161</strain>
    </source>
</reference>
<keyword evidence="4 7" id="KW-1133">Transmembrane helix</keyword>
<dbReference type="InterPro" id="IPR005171">
    <property type="entry name" value="Cyt_c_oxidase_su4_prok"/>
</dbReference>
<keyword evidence="3 7" id="KW-0812">Transmembrane</keyword>
<evidence type="ECO:0000313" key="8">
    <source>
        <dbReference type="EMBL" id="QDT94063.1"/>
    </source>
</evidence>
<evidence type="ECO:0000313" key="9">
    <source>
        <dbReference type="Proteomes" id="UP000316855"/>
    </source>
</evidence>
<evidence type="ECO:0000256" key="3">
    <source>
        <dbReference type="ARBA" id="ARBA00022692"/>
    </source>
</evidence>
<dbReference type="Proteomes" id="UP000316855">
    <property type="component" value="Chromosome"/>
</dbReference>
<evidence type="ECO:0000256" key="2">
    <source>
        <dbReference type="ARBA" id="ARBA00022475"/>
    </source>
</evidence>
<proteinExistence type="predicted"/>
<dbReference type="InterPro" id="IPR011743">
    <property type="entry name" value="Caa3_sub_IV"/>
</dbReference>
<keyword evidence="9" id="KW-1185">Reference proteome</keyword>
<sequence length="201" mass="21939">MRGNFASQQFQDKETKVFIMSDHVESDAHAENTQSCHVHIVPVKVLIGVFLVLVALTVVTVEAAKFDTGRLDVIVSMAIATAKASLVVFIFMHLWYDKPLNRLAFFFSIVFAAFFLCMILLDSHAYDDYVKGYSEDKPPELLVKEPAAAAPAAPAVNAGTDAKPAPETQAVPAEKSTTEKKPASAEKPKTDKKPTPETSDK</sequence>
<dbReference type="EMBL" id="CP036343">
    <property type="protein sequence ID" value="QDT94063.1"/>
    <property type="molecule type" value="Genomic_DNA"/>
</dbReference>
<feature type="compositionally biased region" description="Basic and acidic residues" evidence="6">
    <location>
        <begin position="176"/>
        <end position="201"/>
    </location>
</feature>
<comment type="subcellular location">
    <subcellularLocation>
        <location evidence="1">Cell membrane</location>
        <topology evidence="1">Multi-pass membrane protein</topology>
    </subcellularLocation>
</comment>
<gene>
    <name evidence="8" type="ORF">Pan161_57550</name>
</gene>
<keyword evidence="2" id="KW-1003">Cell membrane</keyword>
<protein>
    <recommendedName>
        <fullName evidence="10">Preprotein translocase subunit SecG</fullName>
    </recommendedName>
</protein>
<evidence type="ECO:0000256" key="5">
    <source>
        <dbReference type="ARBA" id="ARBA00023136"/>
    </source>
</evidence>
<dbReference type="Pfam" id="PF03626">
    <property type="entry name" value="COX4_pro"/>
    <property type="match status" value="1"/>
</dbReference>
<feature type="transmembrane region" description="Helical" evidence="7">
    <location>
        <begin position="41"/>
        <end position="61"/>
    </location>
</feature>
<dbReference type="AlphaFoldDB" id="A0A517VM12"/>
<evidence type="ECO:0000256" key="4">
    <source>
        <dbReference type="ARBA" id="ARBA00022989"/>
    </source>
</evidence>
<keyword evidence="5 7" id="KW-0472">Membrane</keyword>
<feature type="transmembrane region" description="Helical" evidence="7">
    <location>
        <begin position="102"/>
        <end position="121"/>
    </location>
</feature>
<evidence type="ECO:0000256" key="6">
    <source>
        <dbReference type="SAM" id="MobiDB-lite"/>
    </source>
</evidence>
<evidence type="ECO:0008006" key="10">
    <source>
        <dbReference type="Google" id="ProtNLM"/>
    </source>
</evidence>
<evidence type="ECO:0000256" key="7">
    <source>
        <dbReference type="SAM" id="Phobius"/>
    </source>
</evidence>
<feature type="transmembrane region" description="Helical" evidence="7">
    <location>
        <begin position="73"/>
        <end position="96"/>
    </location>
</feature>
<evidence type="ECO:0000256" key="1">
    <source>
        <dbReference type="ARBA" id="ARBA00004651"/>
    </source>
</evidence>
<accession>A0A517VM12</accession>